<evidence type="ECO:0000313" key="2">
    <source>
        <dbReference type="Proteomes" id="UP000789831"/>
    </source>
</evidence>
<evidence type="ECO:0000313" key="1">
    <source>
        <dbReference type="EMBL" id="CAG8533312.1"/>
    </source>
</evidence>
<dbReference type="AlphaFoldDB" id="A0A9N9AJZ4"/>
<protein>
    <submittedName>
        <fullName evidence="1">6407_t:CDS:1</fullName>
    </submittedName>
</protein>
<accession>A0A9N9AJZ4</accession>
<organism evidence="1 2">
    <name type="scientific">Ambispora gerdemannii</name>
    <dbReference type="NCBI Taxonomy" id="144530"/>
    <lineage>
        <taxon>Eukaryota</taxon>
        <taxon>Fungi</taxon>
        <taxon>Fungi incertae sedis</taxon>
        <taxon>Mucoromycota</taxon>
        <taxon>Glomeromycotina</taxon>
        <taxon>Glomeromycetes</taxon>
        <taxon>Archaeosporales</taxon>
        <taxon>Ambisporaceae</taxon>
        <taxon>Ambispora</taxon>
    </lineage>
</organism>
<dbReference type="EMBL" id="CAJVPL010000838">
    <property type="protein sequence ID" value="CAG8533312.1"/>
    <property type="molecule type" value="Genomic_DNA"/>
</dbReference>
<proteinExistence type="predicted"/>
<reference evidence="1" key="1">
    <citation type="submission" date="2021-06" db="EMBL/GenBank/DDBJ databases">
        <authorList>
            <person name="Kallberg Y."/>
            <person name="Tangrot J."/>
            <person name="Rosling A."/>
        </authorList>
    </citation>
    <scope>NUCLEOTIDE SEQUENCE</scope>
    <source>
        <strain evidence="1">MT106</strain>
    </source>
</reference>
<dbReference type="Proteomes" id="UP000789831">
    <property type="component" value="Unassembled WGS sequence"/>
</dbReference>
<sequence length="58" mass="6206">LTLNQFRNGNNQTGGVHLQWRLCTFAKCGIAVACTPSQNFPHAPGKPSIIVSSVQLAI</sequence>
<keyword evidence="2" id="KW-1185">Reference proteome</keyword>
<name>A0A9N9AJZ4_9GLOM</name>
<gene>
    <name evidence="1" type="ORF">AGERDE_LOCUS5820</name>
</gene>
<comment type="caution">
    <text evidence="1">The sequence shown here is derived from an EMBL/GenBank/DDBJ whole genome shotgun (WGS) entry which is preliminary data.</text>
</comment>
<feature type="non-terminal residue" evidence="1">
    <location>
        <position position="1"/>
    </location>
</feature>